<dbReference type="STRING" id="83449.BON30_09195"/>
<dbReference type="EMBL" id="MPIN01000002">
    <property type="protein sequence ID" value="OJH41071.1"/>
    <property type="molecule type" value="Genomic_DNA"/>
</dbReference>
<gene>
    <name evidence="4" type="ORF">BON30_09195</name>
</gene>
<dbReference type="PANTHER" id="PTHR43208">
    <property type="entry name" value="ABC TRANSPORTER SUBSTRATE-BINDING PROTEIN"/>
    <property type="match status" value="1"/>
</dbReference>
<dbReference type="OrthoDB" id="9769871at2"/>
<protein>
    <submittedName>
        <fullName evidence="4">BMP family ABC transporter substrate-binding protein</fullName>
    </submittedName>
</protein>
<proteinExistence type="predicted"/>
<evidence type="ECO:0000256" key="2">
    <source>
        <dbReference type="SAM" id="SignalP"/>
    </source>
</evidence>
<keyword evidence="1 2" id="KW-0732">Signal</keyword>
<evidence type="ECO:0000256" key="1">
    <source>
        <dbReference type="ARBA" id="ARBA00022729"/>
    </source>
</evidence>
<organism evidence="4 5">
    <name type="scientific">Cystobacter ferrugineus</name>
    <dbReference type="NCBI Taxonomy" id="83449"/>
    <lineage>
        <taxon>Bacteria</taxon>
        <taxon>Pseudomonadati</taxon>
        <taxon>Myxococcota</taxon>
        <taxon>Myxococcia</taxon>
        <taxon>Myxococcales</taxon>
        <taxon>Cystobacterineae</taxon>
        <taxon>Archangiaceae</taxon>
        <taxon>Cystobacter</taxon>
    </lineage>
</organism>
<keyword evidence="5" id="KW-1185">Reference proteome</keyword>
<dbReference type="PANTHER" id="PTHR43208:SF1">
    <property type="entry name" value="ABC TRANSPORTER SUBSTRATE-BINDING PROTEIN"/>
    <property type="match status" value="1"/>
</dbReference>
<comment type="caution">
    <text evidence="4">The sequence shown here is derived from an EMBL/GenBank/DDBJ whole genome shotgun (WGS) entry which is preliminary data.</text>
</comment>
<accession>A0A1L9BFN1</accession>
<dbReference type="RefSeq" id="WP_071897507.1">
    <property type="nucleotide sequence ID" value="NZ_MPIN01000002.1"/>
</dbReference>
<reference evidence="5" key="1">
    <citation type="submission" date="2016-11" db="EMBL/GenBank/DDBJ databases">
        <authorList>
            <person name="Shukria A."/>
            <person name="Stevens D.C."/>
        </authorList>
    </citation>
    <scope>NUCLEOTIDE SEQUENCE [LARGE SCALE GENOMIC DNA]</scope>
    <source>
        <strain evidence="5">Cbfe23</strain>
    </source>
</reference>
<feature type="domain" description="ABC transporter substrate-binding protein PnrA-like" evidence="3">
    <location>
        <begin position="26"/>
        <end position="296"/>
    </location>
</feature>
<feature type="chain" id="PRO_5012656966" evidence="2">
    <location>
        <begin position="22"/>
        <end position="383"/>
    </location>
</feature>
<dbReference type="InterPro" id="IPR052910">
    <property type="entry name" value="ABC-Purine-Binding"/>
</dbReference>
<reference evidence="4 5" key="2">
    <citation type="submission" date="2016-12" db="EMBL/GenBank/DDBJ databases">
        <title>Draft Genome Sequence of Cystobacter ferrugineus Strain Cbfe23.</title>
        <authorList>
            <person name="Akbar S."/>
            <person name="Dowd S.E."/>
            <person name="Stevens D.C."/>
        </authorList>
    </citation>
    <scope>NUCLEOTIDE SEQUENCE [LARGE SCALE GENOMIC DNA]</scope>
    <source>
        <strain evidence="4 5">Cbfe23</strain>
    </source>
</reference>
<evidence type="ECO:0000259" key="3">
    <source>
        <dbReference type="Pfam" id="PF02608"/>
    </source>
</evidence>
<dbReference type="InterPro" id="IPR003760">
    <property type="entry name" value="PnrA-like"/>
</dbReference>
<name>A0A1L9BFN1_9BACT</name>
<dbReference type="Proteomes" id="UP000182229">
    <property type="component" value="Unassembled WGS sequence"/>
</dbReference>
<dbReference type="Gene3D" id="3.40.50.2300">
    <property type="match status" value="2"/>
</dbReference>
<dbReference type="CDD" id="cd19963">
    <property type="entry name" value="PBP1_BMP-like"/>
    <property type="match status" value="1"/>
</dbReference>
<dbReference type="AlphaFoldDB" id="A0A1L9BFN1"/>
<dbReference type="Pfam" id="PF02608">
    <property type="entry name" value="Bmp"/>
    <property type="match status" value="1"/>
</dbReference>
<dbReference type="GO" id="GO:0005886">
    <property type="term" value="C:plasma membrane"/>
    <property type="evidence" value="ECO:0007669"/>
    <property type="project" value="InterPro"/>
</dbReference>
<sequence length="383" mass="41957">MKSPALWLVLLALSLAGSARAEDAKLKACFVYVGPVGDIGWSHAHDEARKLTMKALPWLETQYVESVPEGQALPVIDRLVKGGCQVVFTTSFGFMDQTLEAARKYPKVVFAHATGFKRAPNMATYMADFYQIYYLNGLMAGALTKTGKVGYVGAFPIPELKRHISAFAMGVRAVNPQATVNVKWISAWVSPVKAREAAEALMAEGNDVLAFTEDTATVVQVAGRKKVPSFAHYSPMQRFAPDFVVSGQLVHWEKIYIDFLSKVRNGTYAPGKLQEVDYWWLLREGAVEMGGQPGVPINPKFVDALKKAQMTVGGKQVSVHDRVQELLKDMSSSKPGFDPFTGPLQDRHGATRVPAGKTLTKEELNQMQWVAPGVTGPVADEPK</sequence>
<evidence type="ECO:0000313" key="5">
    <source>
        <dbReference type="Proteomes" id="UP000182229"/>
    </source>
</evidence>
<feature type="signal peptide" evidence="2">
    <location>
        <begin position="1"/>
        <end position="21"/>
    </location>
</feature>
<evidence type="ECO:0000313" key="4">
    <source>
        <dbReference type="EMBL" id="OJH41071.1"/>
    </source>
</evidence>